<keyword evidence="1" id="KW-0732">Signal</keyword>
<dbReference type="InterPro" id="IPR016187">
    <property type="entry name" value="CTDL_fold"/>
</dbReference>
<dbReference type="PANTHER" id="PTHR22803">
    <property type="entry name" value="MANNOSE, PHOSPHOLIPASE, LECTIN RECEPTOR RELATED"/>
    <property type="match status" value="1"/>
</dbReference>
<gene>
    <name evidence="3" type="ORF">TCEB3V08_LOCUS7522</name>
</gene>
<protein>
    <recommendedName>
        <fullName evidence="2">C-type lectin domain-containing protein</fullName>
    </recommendedName>
</protein>
<feature type="signal peptide" evidence="1">
    <location>
        <begin position="1"/>
        <end position="25"/>
    </location>
</feature>
<feature type="domain" description="C-type lectin" evidence="2">
    <location>
        <begin position="146"/>
        <end position="269"/>
    </location>
</feature>
<feature type="chain" id="PRO_5030723152" description="C-type lectin domain-containing protein" evidence="1">
    <location>
        <begin position="26"/>
        <end position="273"/>
    </location>
</feature>
<organism evidence="3">
    <name type="scientific">Timema cristinae</name>
    <name type="common">Walking stick</name>
    <dbReference type="NCBI Taxonomy" id="61476"/>
    <lineage>
        <taxon>Eukaryota</taxon>
        <taxon>Metazoa</taxon>
        <taxon>Ecdysozoa</taxon>
        <taxon>Arthropoda</taxon>
        <taxon>Hexapoda</taxon>
        <taxon>Insecta</taxon>
        <taxon>Pterygota</taxon>
        <taxon>Neoptera</taxon>
        <taxon>Polyneoptera</taxon>
        <taxon>Phasmatodea</taxon>
        <taxon>Timematodea</taxon>
        <taxon>Timematoidea</taxon>
        <taxon>Timematidae</taxon>
        <taxon>Timema</taxon>
    </lineage>
</organism>
<dbReference type="InterPro" id="IPR016186">
    <property type="entry name" value="C-type_lectin-like/link_sf"/>
</dbReference>
<dbReference type="SUPFAM" id="SSF56436">
    <property type="entry name" value="C-type lectin-like"/>
    <property type="match status" value="1"/>
</dbReference>
<dbReference type="PROSITE" id="PS50041">
    <property type="entry name" value="C_TYPE_LECTIN_2"/>
    <property type="match status" value="1"/>
</dbReference>
<accession>A0A7R9CY20</accession>
<reference evidence="3" key="1">
    <citation type="submission" date="2020-11" db="EMBL/GenBank/DDBJ databases">
        <authorList>
            <person name="Tran Van P."/>
        </authorList>
    </citation>
    <scope>NUCLEOTIDE SEQUENCE</scope>
</reference>
<evidence type="ECO:0000313" key="3">
    <source>
        <dbReference type="EMBL" id="CAD7404485.1"/>
    </source>
</evidence>
<dbReference type="Pfam" id="PF00059">
    <property type="entry name" value="Lectin_C"/>
    <property type="match status" value="1"/>
</dbReference>
<dbReference type="InterPro" id="IPR001304">
    <property type="entry name" value="C-type_lectin-like"/>
</dbReference>
<dbReference type="Gene3D" id="3.10.100.10">
    <property type="entry name" value="Mannose-Binding Protein A, subunit A"/>
    <property type="match status" value="1"/>
</dbReference>
<dbReference type="EMBL" id="OC319172">
    <property type="protein sequence ID" value="CAD7404485.1"/>
    <property type="molecule type" value="Genomic_DNA"/>
</dbReference>
<proteinExistence type="predicted"/>
<dbReference type="AlphaFoldDB" id="A0A7R9CY20"/>
<evidence type="ECO:0000259" key="2">
    <source>
        <dbReference type="PROSITE" id="PS50041"/>
    </source>
</evidence>
<evidence type="ECO:0000256" key="1">
    <source>
        <dbReference type="SAM" id="SignalP"/>
    </source>
</evidence>
<dbReference type="InterPro" id="IPR050111">
    <property type="entry name" value="C-type_lectin/snaclec_domain"/>
</dbReference>
<sequence>MSVLSSLLALVFVAMWCDWTPVCLSQLCQPSPTTTALRLRLVSRRNLTGHWESQMKLDHGGNSNDYTEDKTTGPFEVTLEHSTSTCDGKEMVHIEATVIGECYSTRIKQPPIPPEKKQGVNIKQLFIAPPRRAGPGYEMFPGVGYYKFHTDPQVWEDARRTCAKEGGHLVIINSEEESKITQQLFVRHPKINDVQYNDFAFIGFHDIYTEGSYVTIYGDPLDKTGFTRWFHKGQPDNAGGNPGEDCGSVHRNGGLNDLICTSKHAFICEQEMW</sequence>
<name>A0A7R9CY20_TIMCR</name>
<dbReference type="SMART" id="SM00034">
    <property type="entry name" value="CLECT"/>
    <property type="match status" value="1"/>
</dbReference>